<organism evidence="1">
    <name type="scientific">Pithovirus LCPAC403</name>
    <dbReference type="NCBI Taxonomy" id="2506596"/>
    <lineage>
        <taxon>Viruses</taxon>
        <taxon>Pithoviruses</taxon>
    </lineage>
</organism>
<proteinExistence type="predicted"/>
<sequence length="89" mass="9963">MDLTGSKFSYVPKDLVKSGISEKQLDGSTWYTLQIYCEDSATEAKYLEELSQKIIIGSISIHTGVGEESFLIVRLCPDALTEIPNDREF</sequence>
<reference evidence="1" key="1">
    <citation type="journal article" date="2019" name="MBio">
        <title>Virus Genomes from Deep Sea Sediments Expand the Ocean Megavirome and Support Independent Origins of Viral Gigantism.</title>
        <authorList>
            <person name="Backstrom D."/>
            <person name="Yutin N."/>
            <person name="Jorgensen S.L."/>
            <person name="Dharamshi J."/>
            <person name="Homa F."/>
            <person name="Zaremba-Niedwiedzka K."/>
            <person name="Spang A."/>
            <person name="Wolf Y.I."/>
            <person name="Koonin E.V."/>
            <person name="Ettema T.J."/>
        </authorList>
    </citation>
    <scope>NUCLEOTIDE SEQUENCE</scope>
</reference>
<gene>
    <name evidence="1" type="ORF">LCPAC403_00860</name>
</gene>
<evidence type="ECO:0000313" key="1">
    <source>
        <dbReference type="EMBL" id="QBK92952.1"/>
    </source>
</evidence>
<accession>A0A481ZC83</accession>
<name>A0A481ZC83_9VIRU</name>
<dbReference type="EMBL" id="MK500588">
    <property type="protein sequence ID" value="QBK92952.1"/>
    <property type="molecule type" value="Genomic_DNA"/>
</dbReference>
<protein>
    <submittedName>
        <fullName evidence="1">Uncharacterized protein</fullName>
    </submittedName>
</protein>